<dbReference type="GO" id="GO:0070567">
    <property type="term" value="F:cytidylyltransferase activity"/>
    <property type="evidence" value="ECO:0007669"/>
    <property type="project" value="InterPro"/>
</dbReference>
<evidence type="ECO:0000313" key="3">
    <source>
        <dbReference type="EMBL" id="GAG30992.1"/>
    </source>
</evidence>
<keyword evidence="1" id="KW-0808">Transferase</keyword>
<gene>
    <name evidence="3" type="ORF">S01H1_61047</name>
</gene>
<dbReference type="Gene3D" id="3.90.550.10">
    <property type="entry name" value="Spore Coat Polysaccharide Biosynthesis Protein SpsA, Chain A"/>
    <property type="match status" value="1"/>
</dbReference>
<dbReference type="SUPFAM" id="SSF53448">
    <property type="entry name" value="Nucleotide-diphospho-sugar transferases"/>
    <property type="match status" value="1"/>
</dbReference>
<reference evidence="3" key="1">
    <citation type="journal article" date="2014" name="Front. Microbiol.">
        <title>High frequency of phylogenetically diverse reductive dehalogenase-homologous genes in deep subseafloor sedimentary metagenomes.</title>
        <authorList>
            <person name="Kawai M."/>
            <person name="Futagami T."/>
            <person name="Toyoda A."/>
            <person name="Takaki Y."/>
            <person name="Nishi S."/>
            <person name="Hori S."/>
            <person name="Arai W."/>
            <person name="Tsubouchi T."/>
            <person name="Morono Y."/>
            <person name="Uchiyama I."/>
            <person name="Ito T."/>
            <person name="Fujiyama A."/>
            <person name="Inagaki F."/>
            <person name="Takami H."/>
        </authorList>
    </citation>
    <scope>NUCLEOTIDE SEQUENCE</scope>
    <source>
        <strain evidence="3">Expedition CK06-06</strain>
    </source>
</reference>
<dbReference type="InterPro" id="IPR034683">
    <property type="entry name" value="IspD/TarI"/>
</dbReference>
<evidence type="ECO:0000256" key="1">
    <source>
        <dbReference type="ARBA" id="ARBA00022679"/>
    </source>
</evidence>
<sequence>DDASLVERLGHRVKLYPGAYDNIKITAPDDLALAEILLQKRGG</sequence>
<organism evidence="3">
    <name type="scientific">marine sediment metagenome</name>
    <dbReference type="NCBI Taxonomy" id="412755"/>
    <lineage>
        <taxon>unclassified sequences</taxon>
        <taxon>metagenomes</taxon>
        <taxon>ecological metagenomes</taxon>
    </lineage>
</organism>
<keyword evidence="2" id="KW-0548">Nucleotidyltransferase</keyword>
<comment type="caution">
    <text evidence="3">The sequence shown here is derived from an EMBL/GenBank/DDBJ whole genome shotgun (WGS) entry which is preliminary data.</text>
</comment>
<dbReference type="AlphaFoldDB" id="X0X6J2"/>
<evidence type="ECO:0008006" key="4">
    <source>
        <dbReference type="Google" id="ProtNLM"/>
    </source>
</evidence>
<proteinExistence type="predicted"/>
<protein>
    <recommendedName>
        <fullName evidence="4">2-C-methyl-D-erythritol 4-phosphate cytidylyltransferase</fullName>
    </recommendedName>
</protein>
<name>X0X6J2_9ZZZZ</name>
<accession>X0X6J2</accession>
<feature type="non-terminal residue" evidence="3">
    <location>
        <position position="1"/>
    </location>
</feature>
<dbReference type="EMBL" id="BARS01040006">
    <property type="protein sequence ID" value="GAG30992.1"/>
    <property type="molecule type" value="Genomic_DNA"/>
</dbReference>
<dbReference type="InterPro" id="IPR029044">
    <property type="entry name" value="Nucleotide-diphossugar_trans"/>
</dbReference>
<evidence type="ECO:0000256" key="2">
    <source>
        <dbReference type="ARBA" id="ARBA00022695"/>
    </source>
</evidence>
<dbReference type="Pfam" id="PF01128">
    <property type="entry name" value="IspD"/>
    <property type="match status" value="1"/>
</dbReference>